<evidence type="ECO:0000256" key="1">
    <source>
        <dbReference type="ARBA" id="ARBA00007164"/>
    </source>
</evidence>
<dbReference type="EC" id="3.4.16.4" evidence="9"/>
<dbReference type="PANTHER" id="PTHR21581:SF33">
    <property type="entry name" value="D-ALANYL-D-ALANINE CARBOXYPEPTIDASE DACB"/>
    <property type="match status" value="1"/>
</dbReference>
<dbReference type="PANTHER" id="PTHR21581">
    <property type="entry name" value="D-ALANYL-D-ALANINE CARBOXYPEPTIDASE"/>
    <property type="match status" value="1"/>
</dbReference>
<name>A0ABS4Z4D8_9ACTN</name>
<feature type="domain" description="Peptidase S11 D-alanyl-D-alanine carboxypeptidase A N-terminal" evidence="8">
    <location>
        <begin position="71"/>
        <end position="265"/>
    </location>
</feature>
<evidence type="ECO:0000256" key="4">
    <source>
        <dbReference type="ARBA" id="ARBA00022960"/>
    </source>
</evidence>
<gene>
    <name evidence="9" type="ORF">JOF54_000834</name>
</gene>
<dbReference type="EMBL" id="JAGIOB010000001">
    <property type="protein sequence ID" value="MBP2415912.1"/>
    <property type="molecule type" value="Genomic_DNA"/>
</dbReference>
<keyword evidence="9" id="KW-0121">Carboxypeptidase</keyword>
<keyword evidence="9" id="KW-0645">Protease</keyword>
<comment type="caution">
    <text evidence="9">The sequence shown here is derived from an EMBL/GenBank/DDBJ whole genome shotgun (WGS) entry which is preliminary data.</text>
</comment>
<keyword evidence="3 9" id="KW-0378">Hydrolase</keyword>
<keyword evidence="2" id="KW-0732">Signal</keyword>
<evidence type="ECO:0000259" key="8">
    <source>
        <dbReference type="Pfam" id="PF00768"/>
    </source>
</evidence>
<dbReference type="SUPFAM" id="SSF56601">
    <property type="entry name" value="beta-lactamase/transpeptidase-like"/>
    <property type="match status" value="1"/>
</dbReference>
<dbReference type="Proteomes" id="UP000758168">
    <property type="component" value="Unassembled WGS sequence"/>
</dbReference>
<evidence type="ECO:0000256" key="7">
    <source>
        <dbReference type="RuleBase" id="RU004016"/>
    </source>
</evidence>
<keyword evidence="5" id="KW-0573">Peptidoglycan synthesis</keyword>
<dbReference type="Gene3D" id="3.40.710.10">
    <property type="entry name" value="DD-peptidase/beta-lactamase superfamily"/>
    <property type="match status" value="1"/>
</dbReference>
<keyword evidence="6" id="KW-0961">Cell wall biogenesis/degradation</keyword>
<keyword evidence="4" id="KW-0133">Cell shape</keyword>
<organism evidence="9 10">
    <name type="scientific">Microlunatus capsulatus</name>
    <dbReference type="NCBI Taxonomy" id="99117"/>
    <lineage>
        <taxon>Bacteria</taxon>
        <taxon>Bacillati</taxon>
        <taxon>Actinomycetota</taxon>
        <taxon>Actinomycetes</taxon>
        <taxon>Propionibacteriales</taxon>
        <taxon>Propionibacteriaceae</taxon>
        <taxon>Microlunatus</taxon>
    </lineage>
</organism>
<evidence type="ECO:0000313" key="9">
    <source>
        <dbReference type="EMBL" id="MBP2415912.1"/>
    </source>
</evidence>
<proteinExistence type="inferred from homology"/>
<comment type="similarity">
    <text evidence="1 7">Belongs to the peptidase S11 family.</text>
</comment>
<dbReference type="GO" id="GO:0009002">
    <property type="term" value="F:serine-type D-Ala-D-Ala carboxypeptidase activity"/>
    <property type="evidence" value="ECO:0007669"/>
    <property type="project" value="UniProtKB-EC"/>
</dbReference>
<sequence>MPLSRRARRLLPVAFLLAVLLLCAAALVVGTRARLPVPGTADDPAAGARWPAEGQAAVVVGDGLVHGSGHQRPVPVASVTKVMTALVVLEREPLAVGEEGPVLTVTAADVADADRRRARSESVVGLGAGDRLTLRKALLALLLPSAGDVAHLLAVRTAGSEEAFVELMNARARELGLGSTRYVDASGYDPGSRSTARDQAVLARTALQDPAFAWLVRQRAVTLPTVGRVVTTNRLLGRSGFVGVKTGSTTPAGGCVVVAAHRRVDGREVLVVGAVLGQRGPDPLGVAFGEAERLVDAVAGPGS</sequence>
<keyword evidence="10" id="KW-1185">Reference proteome</keyword>
<reference evidence="9 10" key="1">
    <citation type="submission" date="2021-03" db="EMBL/GenBank/DDBJ databases">
        <title>Sequencing the genomes of 1000 actinobacteria strains.</title>
        <authorList>
            <person name="Klenk H.-P."/>
        </authorList>
    </citation>
    <scope>NUCLEOTIDE SEQUENCE [LARGE SCALE GENOMIC DNA]</scope>
    <source>
        <strain evidence="9 10">DSM 12936</strain>
    </source>
</reference>
<evidence type="ECO:0000256" key="3">
    <source>
        <dbReference type="ARBA" id="ARBA00022801"/>
    </source>
</evidence>
<evidence type="ECO:0000256" key="2">
    <source>
        <dbReference type="ARBA" id="ARBA00022729"/>
    </source>
</evidence>
<protein>
    <submittedName>
        <fullName evidence="9">D-alanyl-D-alanine carboxypeptidase (Penicillin-binding protein 5/6)</fullName>
        <ecNumber evidence="9">3.4.16.4</ecNumber>
    </submittedName>
</protein>
<dbReference type="RefSeq" id="WP_210053264.1">
    <property type="nucleotide sequence ID" value="NZ_BAAAMH010000043.1"/>
</dbReference>
<dbReference type="InterPro" id="IPR012338">
    <property type="entry name" value="Beta-lactam/transpept-like"/>
</dbReference>
<evidence type="ECO:0000256" key="6">
    <source>
        <dbReference type="ARBA" id="ARBA00023316"/>
    </source>
</evidence>
<evidence type="ECO:0000313" key="10">
    <source>
        <dbReference type="Proteomes" id="UP000758168"/>
    </source>
</evidence>
<dbReference type="InterPro" id="IPR018044">
    <property type="entry name" value="Peptidase_S11"/>
</dbReference>
<dbReference type="PRINTS" id="PR00725">
    <property type="entry name" value="DADACBPTASE1"/>
</dbReference>
<dbReference type="Pfam" id="PF00768">
    <property type="entry name" value="Peptidase_S11"/>
    <property type="match status" value="1"/>
</dbReference>
<dbReference type="InterPro" id="IPR001967">
    <property type="entry name" value="Peptidase_S11_N"/>
</dbReference>
<evidence type="ECO:0000256" key="5">
    <source>
        <dbReference type="ARBA" id="ARBA00022984"/>
    </source>
</evidence>
<accession>A0ABS4Z4D8</accession>